<evidence type="ECO:0000256" key="6">
    <source>
        <dbReference type="ARBA" id="ARBA00022989"/>
    </source>
</evidence>
<dbReference type="VEuPathDB" id="FungiDB:Malapachy_0890"/>
<evidence type="ECO:0000256" key="7">
    <source>
        <dbReference type="ARBA" id="ARBA00023054"/>
    </source>
</evidence>
<evidence type="ECO:0000256" key="10">
    <source>
        <dbReference type="SAM" id="Phobius"/>
    </source>
</evidence>
<keyword evidence="13" id="KW-1185">Reference proteome</keyword>
<dbReference type="Pfam" id="PF10496">
    <property type="entry name" value="Syntaxin-18_N"/>
    <property type="match status" value="1"/>
</dbReference>
<keyword evidence="8 10" id="KW-0472">Membrane</keyword>
<dbReference type="PANTHER" id="PTHR15959:SF0">
    <property type="entry name" value="SYNTAXIN-18"/>
    <property type="match status" value="1"/>
</dbReference>
<feature type="coiled-coil region" evidence="9">
    <location>
        <begin position="266"/>
        <end position="293"/>
    </location>
</feature>
<dbReference type="STRING" id="77020.A0A0M8MVT3"/>
<feature type="transmembrane region" description="Helical" evidence="10">
    <location>
        <begin position="345"/>
        <end position="363"/>
    </location>
</feature>
<keyword evidence="4 10" id="KW-0812">Transmembrane</keyword>
<dbReference type="Gene3D" id="1.20.5.110">
    <property type="match status" value="1"/>
</dbReference>
<keyword evidence="6 10" id="KW-1133">Transmembrane helix</keyword>
<feature type="domain" description="SNARE-complex protein Syntaxin-18 N-terminal" evidence="11">
    <location>
        <begin position="9"/>
        <end position="77"/>
    </location>
</feature>
<dbReference type="GeneID" id="28727277"/>
<gene>
    <name evidence="12" type="ORF">Malapachy_0890</name>
</gene>
<keyword evidence="3" id="KW-0813">Transport</keyword>
<dbReference type="GO" id="GO:0015031">
    <property type="term" value="P:protein transport"/>
    <property type="evidence" value="ECO:0007669"/>
    <property type="project" value="UniProtKB-KW"/>
</dbReference>
<evidence type="ECO:0000256" key="4">
    <source>
        <dbReference type="ARBA" id="ARBA00022692"/>
    </source>
</evidence>
<keyword evidence="5" id="KW-0653">Protein transport</keyword>
<dbReference type="PANTHER" id="PTHR15959">
    <property type="entry name" value="SYNTAXIN-18"/>
    <property type="match status" value="1"/>
</dbReference>
<comment type="similarity">
    <text evidence="2">Belongs to the syntaxin family.</text>
</comment>
<proteinExistence type="inferred from homology"/>
<dbReference type="GO" id="GO:0031201">
    <property type="term" value="C:SNARE complex"/>
    <property type="evidence" value="ECO:0007669"/>
    <property type="project" value="TreeGrafter"/>
</dbReference>
<dbReference type="OrthoDB" id="342981at2759"/>
<protein>
    <recommendedName>
        <fullName evidence="11">SNARE-complex protein Syntaxin-18 N-terminal domain-containing protein</fullName>
    </recommendedName>
</protein>
<evidence type="ECO:0000259" key="11">
    <source>
        <dbReference type="Pfam" id="PF10496"/>
    </source>
</evidence>
<dbReference type="AlphaFoldDB" id="A0A0M8MVT3"/>
<evidence type="ECO:0000256" key="2">
    <source>
        <dbReference type="ARBA" id="ARBA00009063"/>
    </source>
</evidence>
<organism evidence="12 13">
    <name type="scientific">Malassezia pachydermatis</name>
    <dbReference type="NCBI Taxonomy" id="77020"/>
    <lineage>
        <taxon>Eukaryota</taxon>
        <taxon>Fungi</taxon>
        <taxon>Dikarya</taxon>
        <taxon>Basidiomycota</taxon>
        <taxon>Ustilaginomycotina</taxon>
        <taxon>Malasseziomycetes</taxon>
        <taxon>Malasseziales</taxon>
        <taxon>Malasseziaceae</taxon>
        <taxon>Malassezia</taxon>
    </lineage>
</organism>
<reference evidence="12 13" key="1">
    <citation type="submission" date="2015-07" db="EMBL/GenBank/DDBJ databases">
        <title>Draft Genome Sequence of Malassezia furfur CBS1878 and Malassezia pachydermatis CBS1879.</title>
        <authorList>
            <person name="Triana S."/>
            <person name="Ohm R."/>
            <person name="Gonzalez A."/>
            <person name="DeCock H."/>
            <person name="Restrepo S."/>
            <person name="Celis A."/>
        </authorList>
    </citation>
    <scope>NUCLEOTIDE SEQUENCE [LARGE SCALE GENOMIC DNA]</scope>
    <source>
        <strain evidence="12 13">CBS 1879</strain>
    </source>
</reference>
<dbReference type="EMBL" id="LGAV01000003">
    <property type="protein sequence ID" value="KOS14581.1"/>
    <property type="molecule type" value="Genomic_DNA"/>
</dbReference>
<sequence length="364" mass="40806">MKHRPPIVDETEAFHTLLSTYASDIPPVSKKSAEIIPSKQREATQAWMKEAYAVKRHIASLYAFLAMIRRPYLDVASKGRRAPESHEAANEAGSSQDAFARWQRTTSLSEAERDEVDFQVKLVIKQCLSRVNELERGEKLRSEAVARALQKAGVSGLSPFSLFQGSSLQKQKEASAMLGRHHTSVTQYLSEQLARVSSIQAMLQQRRVDAQRQRYEKLADTARQSTSSESRIAVSEESLRGTVGAIGEHGVDVVEQLSKDQVQAFEEEASALVESLEADLAAVQHAEQQLQDISSLQTKIVQHLQEQNEHVDTLLTEAGLHGEQVTRGNQQLRKAKERNRQANRLLSLFFIVSGLILLFMHWID</sequence>
<evidence type="ECO:0000313" key="12">
    <source>
        <dbReference type="EMBL" id="KOS14581.1"/>
    </source>
</evidence>
<comment type="subcellular location">
    <subcellularLocation>
        <location evidence="1">Membrane</location>
        <topology evidence="1">Single-pass type IV membrane protein</topology>
    </subcellularLocation>
</comment>
<evidence type="ECO:0000256" key="5">
    <source>
        <dbReference type="ARBA" id="ARBA00022927"/>
    </source>
</evidence>
<dbReference type="Proteomes" id="UP000037751">
    <property type="component" value="Unassembled WGS sequence"/>
</dbReference>
<accession>A0A0M8MVT3</accession>
<name>A0A0M8MVT3_9BASI</name>
<comment type="caution">
    <text evidence="12">The sequence shown here is derived from an EMBL/GenBank/DDBJ whole genome shotgun (WGS) entry which is preliminary data.</text>
</comment>
<dbReference type="GO" id="GO:0005783">
    <property type="term" value="C:endoplasmic reticulum"/>
    <property type="evidence" value="ECO:0007669"/>
    <property type="project" value="TreeGrafter"/>
</dbReference>
<keyword evidence="7 9" id="KW-0175">Coiled coil</keyword>
<evidence type="ECO:0000256" key="1">
    <source>
        <dbReference type="ARBA" id="ARBA00004211"/>
    </source>
</evidence>
<evidence type="ECO:0000256" key="9">
    <source>
        <dbReference type="SAM" id="Coils"/>
    </source>
</evidence>
<evidence type="ECO:0000256" key="8">
    <source>
        <dbReference type="ARBA" id="ARBA00023136"/>
    </source>
</evidence>
<dbReference type="InterPro" id="IPR019529">
    <property type="entry name" value="Syntaxin-18_N"/>
</dbReference>
<evidence type="ECO:0000313" key="13">
    <source>
        <dbReference type="Proteomes" id="UP000037751"/>
    </source>
</evidence>
<dbReference type="GO" id="GO:0006890">
    <property type="term" value="P:retrograde vesicle-mediated transport, Golgi to endoplasmic reticulum"/>
    <property type="evidence" value="ECO:0007669"/>
    <property type="project" value="TreeGrafter"/>
</dbReference>
<dbReference type="RefSeq" id="XP_017992213.1">
    <property type="nucleotide sequence ID" value="XM_018135402.1"/>
</dbReference>
<evidence type="ECO:0000256" key="3">
    <source>
        <dbReference type="ARBA" id="ARBA00022448"/>
    </source>
</evidence>